<dbReference type="EMBL" id="JADNYJ010000007">
    <property type="protein sequence ID" value="KAF8910186.1"/>
    <property type="molecule type" value="Genomic_DNA"/>
</dbReference>
<evidence type="ECO:0000256" key="3">
    <source>
        <dbReference type="ARBA" id="ARBA00023002"/>
    </source>
</evidence>
<comment type="caution">
    <text evidence="5">The sequence shown here is derived from an EMBL/GenBank/DDBJ whole genome shotgun (WGS) entry which is preliminary data.</text>
</comment>
<evidence type="ECO:0000313" key="6">
    <source>
        <dbReference type="Proteomes" id="UP000724874"/>
    </source>
</evidence>
<dbReference type="Proteomes" id="UP000724874">
    <property type="component" value="Unassembled WGS sequence"/>
</dbReference>
<accession>A0A9P5NV39</accession>
<dbReference type="Gene3D" id="3.40.50.720">
    <property type="entry name" value="NAD(P)-binding Rossmann-like Domain"/>
    <property type="match status" value="1"/>
</dbReference>
<keyword evidence="3" id="KW-0560">Oxidoreductase</keyword>
<gene>
    <name evidence="5" type="ORF">CPB84DRAFT_1764843</name>
</gene>
<reference evidence="5" key="1">
    <citation type="submission" date="2020-11" db="EMBL/GenBank/DDBJ databases">
        <authorList>
            <consortium name="DOE Joint Genome Institute"/>
            <person name="Ahrendt S."/>
            <person name="Riley R."/>
            <person name="Andreopoulos W."/>
            <person name="LaButti K."/>
            <person name="Pangilinan J."/>
            <person name="Ruiz-duenas F.J."/>
            <person name="Barrasa J.M."/>
            <person name="Sanchez-Garcia M."/>
            <person name="Camarero S."/>
            <person name="Miyauchi S."/>
            <person name="Serrano A."/>
            <person name="Linde D."/>
            <person name="Babiker R."/>
            <person name="Drula E."/>
            <person name="Ayuso-Fernandez I."/>
            <person name="Pacheco R."/>
            <person name="Padilla G."/>
            <person name="Ferreira P."/>
            <person name="Barriuso J."/>
            <person name="Kellner H."/>
            <person name="Castanera R."/>
            <person name="Alfaro M."/>
            <person name="Ramirez L."/>
            <person name="Pisabarro A.G."/>
            <person name="Kuo A."/>
            <person name="Tritt A."/>
            <person name="Lipzen A."/>
            <person name="He G."/>
            <person name="Yan M."/>
            <person name="Ng V."/>
            <person name="Cullen D."/>
            <person name="Martin F."/>
            <person name="Rosso M.-N."/>
            <person name="Henrissat B."/>
            <person name="Hibbett D."/>
            <person name="Martinez A.T."/>
            <person name="Grigoriev I.V."/>
        </authorList>
    </citation>
    <scope>NUCLEOTIDE SEQUENCE</scope>
    <source>
        <strain evidence="5">AH 44721</strain>
    </source>
</reference>
<dbReference type="PRINTS" id="PR00080">
    <property type="entry name" value="SDRFAMILY"/>
</dbReference>
<evidence type="ECO:0000256" key="4">
    <source>
        <dbReference type="RuleBase" id="RU000363"/>
    </source>
</evidence>
<dbReference type="InterPro" id="IPR002347">
    <property type="entry name" value="SDR_fam"/>
</dbReference>
<dbReference type="InterPro" id="IPR020904">
    <property type="entry name" value="Sc_DH/Rdtase_CS"/>
</dbReference>
<evidence type="ECO:0000313" key="5">
    <source>
        <dbReference type="EMBL" id="KAF8910186.1"/>
    </source>
</evidence>
<dbReference type="PANTHER" id="PTHR48107:SF16">
    <property type="entry name" value="NADPH-DEPENDENT ALDEHYDE REDUCTASE 1, CHLOROPLASTIC"/>
    <property type="match status" value="1"/>
</dbReference>
<dbReference type="Pfam" id="PF00106">
    <property type="entry name" value="adh_short"/>
    <property type="match status" value="1"/>
</dbReference>
<keyword evidence="6" id="KW-1185">Reference proteome</keyword>
<dbReference type="GO" id="GO:0016614">
    <property type="term" value="F:oxidoreductase activity, acting on CH-OH group of donors"/>
    <property type="evidence" value="ECO:0007669"/>
    <property type="project" value="UniProtKB-ARBA"/>
</dbReference>
<protein>
    <submittedName>
        <fullName evidence="5">Uncharacterized protein</fullName>
    </submittedName>
</protein>
<dbReference type="PROSITE" id="PS00061">
    <property type="entry name" value="ADH_SHORT"/>
    <property type="match status" value="1"/>
</dbReference>
<keyword evidence="2" id="KW-0521">NADP</keyword>
<dbReference type="OrthoDB" id="1393670at2759"/>
<organism evidence="5 6">
    <name type="scientific">Gymnopilus junonius</name>
    <name type="common">Spectacular rustgill mushroom</name>
    <name type="synonym">Gymnopilus spectabilis subsp. junonius</name>
    <dbReference type="NCBI Taxonomy" id="109634"/>
    <lineage>
        <taxon>Eukaryota</taxon>
        <taxon>Fungi</taxon>
        <taxon>Dikarya</taxon>
        <taxon>Basidiomycota</taxon>
        <taxon>Agaricomycotina</taxon>
        <taxon>Agaricomycetes</taxon>
        <taxon>Agaricomycetidae</taxon>
        <taxon>Agaricales</taxon>
        <taxon>Agaricineae</taxon>
        <taxon>Hymenogastraceae</taxon>
        <taxon>Gymnopilus</taxon>
    </lineage>
</organism>
<dbReference type="SUPFAM" id="SSF51735">
    <property type="entry name" value="NAD(P)-binding Rossmann-fold domains"/>
    <property type="match status" value="1"/>
</dbReference>
<evidence type="ECO:0000256" key="2">
    <source>
        <dbReference type="ARBA" id="ARBA00022857"/>
    </source>
</evidence>
<dbReference type="AlphaFoldDB" id="A0A9P5NV39"/>
<proteinExistence type="inferred from homology"/>
<sequence>MSAKDIVTAYSVAVPEKQEQSLPGLDKKMKPHLEYTKLEYWDDNGKPYLVEYQGTGKLKGKTAIVTGGDSGIGRSAAIMFAREGATGITISYLPEEAEDAKDAKKMIEDSGASCNVVEADLMDEAACKRLLDSHLKAFGKLDVLVNNASKQIICKKFEDVDLKKVESTFRSNILQMFAVTKFALPHLKRGSTIINTTSVTAYRGSAGLVDYSSTKGAILSFTRSLATQLVAPGPIITALQAGSPAETGPSYVFLASSDSNIMTGQVIHINSGEYIGGS</sequence>
<name>A0A9P5NV39_GYMJU</name>
<dbReference type="PRINTS" id="PR00081">
    <property type="entry name" value="GDHRDH"/>
</dbReference>
<dbReference type="PANTHER" id="PTHR48107">
    <property type="entry name" value="NADPH-DEPENDENT ALDEHYDE REDUCTASE-LIKE PROTEIN, CHLOROPLASTIC-RELATED"/>
    <property type="match status" value="1"/>
</dbReference>
<dbReference type="InterPro" id="IPR036291">
    <property type="entry name" value="NAD(P)-bd_dom_sf"/>
</dbReference>
<comment type="similarity">
    <text evidence="1 4">Belongs to the short-chain dehydrogenases/reductases (SDR) family.</text>
</comment>
<evidence type="ECO:0000256" key="1">
    <source>
        <dbReference type="ARBA" id="ARBA00006484"/>
    </source>
</evidence>